<name>A0A7N2MKG4_QUELO</name>
<dbReference type="EMBL" id="LRBV02000009">
    <property type="status" value="NOT_ANNOTATED_CDS"/>
    <property type="molecule type" value="Genomic_DNA"/>
</dbReference>
<dbReference type="AlphaFoldDB" id="A0A7N2MKG4"/>
<dbReference type="EnsemblPlants" id="QL09p031228:mrna">
    <property type="protein sequence ID" value="QL09p031228:mrna"/>
    <property type="gene ID" value="QL09p031228"/>
</dbReference>
<proteinExistence type="predicted"/>
<evidence type="ECO:0000313" key="2">
    <source>
        <dbReference type="Proteomes" id="UP000594261"/>
    </source>
</evidence>
<reference evidence="1" key="2">
    <citation type="submission" date="2021-01" db="UniProtKB">
        <authorList>
            <consortium name="EnsemblPlants"/>
        </authorList>
    </citation>
    <scope>IDENTIFICATION</scope>
</reference>
<organism evidence="1 2">
    <name type="scientific">Quercus lobata</name>
    <name type="common">Valley oak</name>
    <dbReference type="NCBI Taxonomy" id="97700"/>
    <lineage>
        <taxon>Eukaryota</taxon>
        <taxon>Viridiplantae</taxon>
        <taxon>Streptophyta</taxon>
        <taxon>Embryophyta</taxon>
        <taxon>Tracheophyta</taxon>
        <taxon>Spermatophyta</taxon>
        <taxon>Magnoliopsida</taxon>
        <taxon>eudicotyledons</taxon>
        <taxon>Gunneridae</taxon>
        <taxon>Pentapetalae</taxon>
        <taxon>rosids</taxon>
        <taxon>fabids</taxon>
        <taxon>Fagales</taxon>
        <taxon>Fagaceae</taxon>
        <taxon>Quercus</taxon>
    </lineage>
</organism>
<sequence>MCQTKDVRMSIGATLGEVEKVDDANENGFCLGNFLRIWVLIDISMALCRGRKVEQAVVPRVDVVNVDAVPNHVLFKIPNFLQHSNFEWQIWEIDAAINGDISVLNFESHKEGISVREENTQVQDDATLERYESVHVVGPHTEA</sequence>
<reference evidence="1 2" key="1">
    <citation type="journal article" date="2016" name="G3 (Bethesda)">
        <title>First Draft Assembly and Annotation of the Genome of a California Endemic Oak Quercus lobata Nee (Fagaceae).</title>
        <authorList>
            <person name="Sork V.L."/>
            <person name="Fitz-Gibbon S.T."/>
            <person name="Puiu D."/>
            <person name="Crepeau M."/>
            <person name="Gugger P.F."/>
            <person name="Sherman R."/>
            <person name="Stevens K."/>
            <person name="Langley C.H."/>
            <person name="Pellegrini M."/>
            <person name="Salzberg S.L."/>
        </authorList>
    </citation>
    <scope>NUCLEOTIDE SEQUENCE [LARGE SCALE GENOMIC DNA]</scope>
    <source>
        <strain evidence="1 2">cv. SW786</strain>
    </source>
</reference>
<dbReference type="InParanoid" id="A0A7N2MKG4"/>
<evidence type="ECO:0000313" key="1">
    <source>
        <dbReference type="EnsemblPlants" id="QL09p031228:mrna"/>
    </source>
</evidence>
<keyword evidence="2" id="KW-1185">Reference proteome</keyword>
<accession>A0A7N2MKG4</accession>
<dbReference type="Proteomes" id="UP000594261">
    <property type="component" value="Chromosome 9"/>
</dbReference>
<protein>
    <submittedName>
        <fullName evidence="1">Uncharacterized protein</fullName>
    </submittedName>
</protein>
<dbReference type="Gramene" id="QL09p031228:mrna">
    <property type="protein sequence ID" value="QL09p031228:mrna"/>
    <property type="gene ID" value="QL09p031228"/>
</dbReference>